<dbReference type="InterPro" id="IPR007730">
    <property type="entry name" value="SPOR-like_dom"/>
</dbReference>
<accession>A0A948TP30</accession>
<sequence>MNELAKHIEVLLLENDCVIVPGLGGFIAHNRPASYAEEKHIFEPPMRTVGFNPQLIINDGLLAQSYMQTYNTDFPDATRRIEKTVNAIKEDIYREGQVKLENIGTLYYNMNGLYEFEPSTRSFFTPDLYGLEGFSMAPLAEIRRIPSVSVPAKDESKTTVSLYNWLRTTVAVAAAVLLFFILSTPVENTYIDDANFASLGSIDMFDAIRDQSVATSLSLQKQKSPSKEDDKKKARNNINTLKPVKVKTETVAAKTATKNIAKAEKKTEKVEKKTEKAEKKTEKKVAGKRSYVIVASLTSNADAQRTLKSFIKDGYTDAEVVESNGRFRIALGHFSNEADAYRKVQEIRKIDSFKNAWVFTSK</sequence>
<keyword evidence="1" id="KW-0175">Coiled coil</keyword>
<dbReference type="InterPro" id="IPR036680">
    <property type="entry name" value="SPOR-like_sf"/>
</dbReference>
<dbReference type="Pfam" id="PF18175">
    <property type="entry name" value="HU-CCDC81_bac_2"/>
    <property type="match status" value="1"/>
</dbReference>
<organism evidence="3 4">
    <name type="scientific">Candidatus Phocaeicola excrementipullorum</name>
    <dbReference type="NCBI Taxonomy" id="2838731"/>
    <lineage>
        <taxon>Bacteria</taxon>
        <taxon>Pseudomonadati</taxon>
        <taxon>Bacteroidota</taxon>
        <taxon>Bacteroidia</taxon>
        <taxon>Bacteroidales</taxon>
        <taxon>Bacteroidaceae</taxon>
        <taxon>Phocaeicola</taxon>
    </lineage>
</organism>
<comment type="caution">
    <text evidence="3">The sequence shown here is derived from an EMBL/GenBank/DDBJ whole genome shotgun (WGS) entry which is preliminary data.</text>
</comment>
<evidence type="ECO:0000259" key="2">
    <source>
        <dbReference type="PROSITE" id="PS51724"/>
    </source>
</evidence>
<dbReference type="SUPFAM" id="SSF110997">
    <property type="entry name" value="Sporulation related repeat"/>
    <property type="match status" value="1"/>
</dbReference>
<dbReference type="GO" id="GO:0042834">
    <property type="term" value="F:peptidoglycan binding"/>
    <property type="evidence" value="ECO:0007669"/>
    <property type="project" value="InterPro"/>
</dbReference>
<name>A0A948TP30_9BACT</name>
<evidence type="ECO:0000313" key="4">
    <source>
        <dbReference type="Proteomes" id="UP000784286"/>
    </source>
</evidence>
<dbReference type="Pfam" id="PF18174">
    <property type="entry name" value="HU-CCDC81_bac_1"/>
    <property type="match status" value="1"/>
</dbReference>
<dbReference type="InterPro" id="IPR040495">
    <property type="entry name" value="HU-CCDC81_bac_1"/>
</dbReference>
<evidence type="ECO:0000256" key="1">
    <source>
        <dbReference type="SAM" id="Coils"/>
    </source>
</evidence>
<dbReference type="AlphaFoldDB" id="A0A948TP30"/>
<dbReference type="Proteomes" id="UP000784286">
    <property type="component" value="Unassembled WGS sequence"/>
</dbReference>
<gene>
    <name evidence="3" type="ORF">H9928_10300</name>
</gene>
<dbReference type="EMBL" id="JAHLFJ010000089">
    <property type="protein sequence ID" value="MBU3856923.1"/>
    <property type="molecule type" value="Genomic_DNA"/>
</dbReference>
<dbReference type="Gene3D" id="3.30.70.1070">
    <property type="entry name" value="Sporulation related repeat"/>
    <property type="match status" value="1"/>
</dbReference>
<dbReference type="PROSITE" id="PS51724">
    <property type="entry name" value="SPOR"/>
    <property type="match status" value="1"/>
</dbReference>
<evidence type="ECO:0000313" key="3">
    <source>
        <dbReference type="EMBL" id="MBU3856923.1"/>
    </source>
</evidence>
<dbReference type="InterPro" id="IPR041268">
    <property type="entry name" value="HU-CCDC81_bac_2"/>
</dbReference>
<reference evidence="3" key="1">
    <citation type="journal article" date="2021" name="PeerJ">
        <title>Extensive microbial diversity within the chicken gut microbiome revealed by metagenomics and culture.</title>
        <authorList>
            <person name="Gilroy R."/>
            <person name="Ravi A."/>
            <person name="Getino M."/>
            <person name="Pursley I."/>
            <person name="Horton D.L."/>
            <person name="Alikhan N.F."/>
            <person name="Baker D."/>
            <person name="Gharbi K."/>
            <person name="Hall N."/>
            <person name="Watson M."/>
            <person name="Adriaenssens E.M."/>
            <person name="Foster-Nyarko E."/>
            <person name="Jarju S."/>
            <person name="Secka A."/>
            <person name="Antonio M."/>
            <person name="Oren A."/>
            <person name="Chaudhuri R.R."/>
            <person name="La Ragione R."/>
            <person name="Hildebrand F."/>
            <person name="Pallen M.J."/>
        </authorList>
    </citation>
    <scope>NUCLEOTIDE SEQUENCE</scope>
    <source>
        <strain evidence="3">8470</strain>
    </source>
</reference>
<reference evidence="3" key="2">
    <citation type="submission" date="2021-04" db="EMBL/GenBank/DDBJ databases">
        <authorList>
            <person name="Gilroy R."/>
        </authorList>
    </citation>
    <scope>NUCLEOTIDE SEQUENCE</scope>
    <source>
        <strain evidence="3">8470</strain>
    </source>
</reference>
<dbReference type="Pfam" id="PF05036">
    <property type="entry name" value="SPOR"/>
    <property type="match status" value="1"/>
</dbReference>
<feature type="domain" description="SPOR" evidence="2">
    <location>
        <begin position="284"/>
        <end position="360"/>
    </location>
</feature>
<protein>
    <submittedName>
        <fullName evidence="3">SPOR domain-containing protein</fullName>
    </submittedName>
</protein>
<feature type="coiled-coil region" evidence="1">
    <location>
        <begin position="253"/>
        <end position="283"/>
    </location>
</feature>
<proteinExistence type="predicted"/>